<accession>A0A9W9S7P9</accession>
<dbReference type="GeneID" id="81462515"/>
<evidence type="ECO:0000313" key="2">
    <source>
        <dbReference type="EMBL" id="KAJ5373596.1"/>
    </source>
</evidence>
<feature type="compositionally biased region" description="Basic and acidic residues" evidence="1">
    <location>
        <begin position="1"/>
        <end position="12"/>
    </location>
</feature>
<dbReference type="AlphaFoldDB" id="A0A9W9S7P9"/>
<protein>
    <submittedName>
        <fullName evidence="2">Uncharacterized protein</fullName>
    </submittedName>
</protein>
<gene>
    <name evidence="2" type="ORF">N7517_005602</name>
</gene>
<sequence length="80" mass="8721">MADFREAKRDRTAQQLSTPAPSATADPKQVDRDQTAHQLDIPASAANALHKQGEQSSEKRQSSHDKTQVQVPNPAEAEAM</sequence>
<dbReference type="RefSeq" id="XP_056579582.1">
    <property type="nucleotide sequence ID" value="XM_056723332.1"/>
</dbReference>
<evidence type="ECO:0000256" key="1">
    <source>
        <dbReference type="SAM" id="MobiDB-lite"/>
    </source>
</evidence>
<name>A0A9W9S7P9_9EURO</name>
<dbReference type="EMBL" id="JAPZBT010000002">
    <property type="protein sequence ID" value="KAJ5373596.1"/>
    <property type="molecule type" value="Genomic_DNA"/>
</dbReference>
<dbReference type="OrthoDB" id="4340785at2759"/>
<reference evidence="2" key="2">
    <citation type="journal article" date="2023" name="IMA Fungus">
        <title>Comparative genomic study of the Penicillium genus elucidates a diverse pangenome and 15 lateral gene transfer events.</title>
        <authorList>
            <person name="Petersen C."/>
            <person name="Sorensen T."/>
            <person name="Nielsen M.R."/>
            <person name="Sondergaard T.E."/>
            <person name="Sorensen J.L."/>
            <person name="Fitzpatrick D.A."/>
            <person name="Frisvad J.C."/>
            <person name="Nielsen K.L."/>
        </authorList>
    </citation>
    <scope>NUCLEOTIDE SEQUENCE</scope>
    <source>
        <strain evidence="2">IBT 3081</strain>
    </source>
</reference>
<feature type="compositionally biased region" description="Basic and acidic residues" evidence="1">
    <location>
        <begin position="51"/>
        <end position="67"/>
    </location>
</feature>
<dbReference type="Proteomes" id="UP001147752">
    <property type="component" value="Unassembled WGS sequence"/>
</dbReference>
<reference evidence="2" key="1">
    <citation type="submission" date="2022-12" db="EMBL/GenBank/DDBJ databases">
        <authorList>
            <person name="Petersen C."/>
        </authorList>
    </citation>
    <scope>NUCLEOTIDE SEQUENCE</scope>
    <source>
        <strain evidence="2">IBT 3081</strain>
    </source>
</reference>
<comment type="caution">
    <text evidence="2">The sequence shown here is derived from an EMBL/GenBank/DDBJ whole genome shotgun (WGS) entry which is preliminary data.</text>
</comment>
<keyword evidence="3" id="KW-1185">Reference proteome</keyword>
<evidence type="ECO:0000313" key="3">
    <source>
        <dbReference type="Proteomes" id="UP001147752"/>
    </source>
</evidence>
<feature type="region of interest" description="Disordered" evidence="1">
    <location>
        <begin position="1"/>
        <end position="80"/>
    </location>
</feature>
<proteinExistence type="predicted"/>
<organism evidence="2 3">
    <name type="scientific">Penicillium concentricum</name>
    <dbReference type="NCBI Taxonomy" id="293559"/>
    <lineage>
        <taxon>Eukaryota</taxon>
        <taxon>Fungi</taxon>
        <taxon>Dikarya</taxon>
        <taxon>Ascomycota</taxon>
        <taxon>Pezizomycotina</taxon>
        <taxon>Eurotiomycetes</taxon>
        <taxon>Eurotiomycetidae</taxon>
        <taxon>Eurotiales</taxon>
        <taxon>Aspergillaceae</taxon>
        <taxon>Penicillium</taxon>
    </lineage>
</organism>